<proteinExistence type="inferred from homology"/>
<feature type="compositionally biased region" description="Basic and acidic residues" evidence="10">
    <location>
        <begin position="879"/>
        <end position="894"/>
    </location>
</feature>
<dbReference type="PANTHER" id="PTHR24216:SF65">
    <property type="entry name" value="PAXILLIN-LIKE PROTEIN 1"/>
    <property type="match status" value="1"/>
</dbReference>
<evidence type="ECO:0000313" key="14">
    <source>
        <dbReference type="EMBL" id="KJQ65982.1"/>
    </source>
</evidence>
<dbReference type="NCBIfam" id="TIGR03726">
    <property type="entry name" value="strep_RK_lipo"/>
    <property type="match status" value="1"/>
</dbReference>
<keyword evidence="11" id="KW-1133">Transmembrane helix</keyword>
<feature type="domain" description="Gram-positive cocci surface proteins LPxTG" evidence="13">
    <location>
        <begin position="1545"/>
        <end position="1578"/>
    </location>
</feature>
<dbReference type="InterPro" id="IPR021197">
    <property type="entry name" value="Cross-wall-target_lipo_motif"/>
</dbReference>
<dbReference type="Proteomes" id="UP000033375">
    <property type="component" value="Unassembled WGS sequence"/>
</dbReference>
<keyword evidence="4 12" id="KW-0732">Signal</keyword>
<dbReference type="NCBIfam" id="TIGR01167">
    <property type="entry name" value="LPXTG_anchor"/>
    <property type="match status" value="1"/>
</dbReference>
<dbReference type="RefSeq" id="WP_045634428.1">
    <property type="nucleotide sequence ID" value="NZ_JYGN01000002.1"/>
</dbReference>
<dbReference type="PROSITE" id="PS51965">
    <property type="entry name" value="AG_I_II_AR"/>
    <property type="match status" value="4"/>
</dbReference>
<feature type="chain" id="PRO_5044207275" evidence="12">
    <location>
        <begin position="33"/>
        <end position="1578"/>
    </location>
</feature>
<evidence type="ECO:0000256" key="6">
    <source>
        <dbReference type="ARBA" id="ARBA00023088"/>
    </source>
</evidence>
<feature type="transmembrane region" description="Helical" evidence="11">
    <location>
        <begin position="1555"/>
        <end position="1573"/>
    </location>
</feature>
<gene>
    <name evidence="14" type="ORF">TZ88_00675</name>
</gene>
<keyword evidence="11" id="KW-0472">Membrane</keyword>
<dbReference type="Pfam" id="PF18652">
    <property type="entry name" value="Adhesin_P1_N"/>
    <property type="match status" value="1"/>
</dbReference>
<keyword evidence="5" id="KW-0677">Repeat</keyword>
<evidence type="ECO:0000256" key="1">
    <source>
        <dbReference type="ARBA" id="ARBA00004168"/>
    </source>
</evidence>
<reference evidence="14 15" key="1">
    <citation type="submission" date="2015-02" db="EMBL/GenBank/DDBJ databases">
        <title>Evolution of amylase-binding proteins of oral streptococcal species.</title>
        <authorList>
            <person name="Haase E.M."/>
        </authorList>
    </citation>
    <scope>NUCLEOTIDE SEQUENCE [LARGE SCALE GENOMIC DNA]</scope>
    <source>
        <strain evidence="15">UB10712</strain>
    </source>
</reference>
<dbReference type="Gene3D" id="2.60.40.740">
    <property type="match status" value="3"/>
</dbReference>
<dbReference type="InterPro" id="IPR026345">
    <property type="entry name" value="Adh_isopep-form_adh_dom"/>
</dbReference>
<accession>A0AB34SBK4</accession>
<evidence type="ECO:0000256" key="5">
    <source>
        <dbReference type="ARBA" id="ARBA00022737"/>
    </source>
</evidence>
<dbReference type="Gene3D" id="2.60.530.10">
    <property type="entry name" value="Major cell-surface adhesin PAc"/>
    <property type="match status" value="1"/>
</dbReference>
<feature type="signal peptide" evidence="12">
    <location>
        <begin position="1"/>
        <end position="32"/>
    </location>
</feature>
<evidence type="ECO:0000256" key="11">
    <source>
        <dbReference type="SAM" id="Phobius"/>
    </source>
</evidence>
<evidence type="ECO:0000313" key="15">
    <source>
        <dbReference type="Proteomes" id="UP000033375"/>
    </source>
</evidence>
<feature type="repeat" description="Ag I/II A" evidence="8">
    <location>
        <begin position="221"/>
        <end position="302"/>
    </location>
</feature>
<feature type="compositionally biased region" description="Pro residues" evidence="10">
    <location>
        <begin position="946"/>
        <end position="956"/>
    </location>
</feature>
<keyword evidence="11" id="KW-0812">Transmembrane</keyword>
<evidence type="ECO:0000259" key="13">
    <source>
        <dbReference type="PROSITE" id="PS50847"/>
    </source>
</evidence>
<feature type="compositionally biased region" description="Basic and acidic residues" evidence="10">
    <location>
        <begin position="1507"/>
        <end position="1529"/>
    </location>
</feature>
<sequence>MNKRKEVFGFRKSKVAKTLCGAVLGAALIAIADQQVLADEVTETNSTANVAVTTTGNPATNLPEAQGEATEAASQSQAQAGSKDGALPVEVSADDLNKAVTDAKAAGVNVVQDQTSDKGTATTAAENAQKQAEIKSDYAKQAEEIKKTTEAYKKEVEAHQAETDKINAENKAAEDKYQEDLKAHQAEVEKINNANATAKAEYEAKLAQYQKDLAAVQKANEDSQLDYQNKLSAYQAELARVQKANAEAKEAYEKAVKENTAKNAALQAENEAIKQRNETAKANYDAAMKQYEADLAAIKKAKEDNDADYQAKLAAYQAELARVQKANADAKAAYEKAVEENTAKNTAIQAENEAIKQRNAAAKATYEAALKQYEADLAAVKKANEDSEADYQAKLAEYQTELARVQKANADAKAAYEKAVEDNKAKNAALQAENEEIKQRNAAAKTDYEAKLAKYEADLAKYKKELAEYPAKLKAYEDEQAKIKAALAELENHKNEDGNLSEPSAQNLVYDSEPNAQLSLTTNGKMLKASAVDEAFSHDTAQYSKKILQPDNLNVSYLQQADDVTSSMELYGNFGDKAGWTTTVGNDTVVKFASVLLERGQSVTATYTNLEKSYYNGKKISKVVFKYTLDSDSKFKNVDKAWLGIFTDPTLGVFASAYNGVPEKNTSIFIKNEFTFYDEDGKPIDFDNALLSVASLNREHNSIEMAKDYTGTFVKISGSSIGEKDGKIYATDTLNFRKDQGGARWTMYKRGGEEGSGWDSSDAPNSWYGAGAIRMSGPNNSVTVGAISATLVMPESQMPVVSGKDNTEAKRPNIWYSLNGKIRAVNVPRVTKEKPTPPVAPTEPQAPTYEVEKPLEPAPVAPTYENEPTPPVKTPDQPEPSKPEEPTYETEKPLEPAPVAPTYENEPTPPVKTPDQPEPSKPEEPTYETEKPLEPAPVAPTYENEPTPPVKTPDQPEPSKPEEPTYDPLPTPPLAPTPKQLPTPPVVPTVHFHYSSLLAQPQINKEIKNEDGVDIDRTLVAKQSIVKFELKTEALTAGRPKTTSFVLVDPLPTGYKFDLDATKAASTGFDTTYDEASHTVTFKATDETLASYNADLTKPVETLHPTVVGRVLNDGATYTNNFTLTVNDAYGIKSNVVRVTTPGKPNDPDNPNNNYIKPTKVNKNKEGLNIDGKEVLAGSTNYYELTWDLDQYKGDKSSKEAIQNGFYYVDDYPEEALDVRPDLVKVADEKGNQVSGVSVQQYDSLEAAPKKVQDLLKKANITVKGAFQLFSADNPEEFYKQYVATGTSLVITDPMTVKSEFGKTGGKYENKAYQIDFGNGYATEVVVNNVPKITPKKDVTVSLDPTSENLDGQTVQLYQTFNYRLIGGLIPQNHSEELEDYSFVDDYDQAGDQYTGNYKTFSSLNLTMKDGSVIKAGTDLTSQTTAETDAANGIVTVRFKEDFLQKISLDSPFQAETYLQMRRIAIGTFENTYVNTVNKVAYASNTVRTTTPIPRTPDKPTPIPTPKPKDPDKPETPKEPKVPSPKVEDPSAPIPVSVGKELTTLPKTGTNDATYMPYLGLAALVGFLGLGLAKRKED</sequence>
<feature type="region of interest" description="Disordered" evidence="10">
    <location>
        <begin position="1488"/>
        <end position="1551"/>
    </location>
</feature>
<feature type="compositionally biased region" description="Basic and acidic residues" evidence="10">
    <location>
        <begin position="918"/>
        <end position="933"/>
    </location>
</feature>
<dbReference type="InterPro" id="IPR041324">
    <property type="entry name" value="AgI/II_N"/>
</dbReference>
<feature type="repeat" description="Ag I/II A" evidence="8">
    <location>
        <begin position="146"/>
        <end position="220"/>
    </location>
</feature>
<dbReference type="SUPFAM" id="SSF74914">
    <property type="entry name" value="V-region of surface antigen I/II (SA I/II, PAC)"/>
    <property type="match status" value="1"/>
</dbReference>
<evidence type="ECO:0000256" key="12">
    <source>
        <dbReference type="SAM" id="SignalP"/>
    </source>
</evidence>
<dbReference type="FunFam" id="2.60.40.740:FF:000001">
    <property type="entry name" value="Major cell-surface adhesin PAc"/>
    <property type="match status" value="1"/>
</dbReference>
<evidence type="ECO:0000256" key="4">
    <source>
        <dbReference type="ARBA" id="ARBA00022729"/>
    </source>
</evidence>
<name>A0AB34SBK4_STRGN</name>
<dbReference type="PANTHER" id="PTHR24216">
    <property type="entry name" value="PAXILLIN-RELATED"/>
    <property type="match status" value="1"/>
</dbReference>
<feature type="compositionally biased region" description="Pro residues" evidence="10">
    <location>
        <begin position="967"/>
        <end position="984"/>
    </location>
</feature>
<evidence type="ECO:0000256" key="2">
    <source>
        <dbReference type="ARBA" id="ARBA00022512"/>
    </source>
</evidence>
<dbReference type="InterPro" id="IPR032300">
    <property type="entry name" value="Antigen_C"/>
</dbReference>
<keyword evidence="9" id="KW-0175">Coiled coil</keyword>
<evidence type="ECO:0000256" key="10">
    <source>
        <dbReference type="SAM" id="MobiDB-lite"/>
    </source>
</evidence>
<dbReference type="PROSITE" id="PS50847">
    <property type="entry name" value="GRAM_POS_ANCHORING"/>
    <property type="match status" value="1"/>
</dbReference>
<evidence type="ECO:0000256" key="9">
    <source>
        <dbReference type="SAM" id="Coils"/>
    </source>
</evidence>
<feature type="compositionally biased region" description="Pro residues" evidence="10">
    <location>
        <begin position="868"/>
        <end position="878"/>
    </location>
</feature>
<dbReference type="PRINTS" id="PR01217">
    <property type="entry name" value="PRICHEXTENSN"/>
</dbReference>
<keyword evidence="2" id="KW-0134">Cell wall</keyword>
<dbReference type="Pfam" id="PF08363">
    <property type="entry name" value="GbpC"/>
    <property type="match status" value="1"/>
</dbReference>
<dbReference type="EMBL" id="JYGN01000002">
    <property type="protein sequence ID" value="KJQ65982.1"/>
    <property type="molecule type" value="Genomic_DNA"/>
</dbReference>
<dbReference type="Pfam" id="PF06696">
    <property type="entry name" value="Strep_SA_rep"/>
    <property type="match status" value="6"/>
</dbReference>
<comment type="subcellular location">
    <subcellularLocation>
        <location evidence="1">Secreted</location>
        <location evidence="1">Cell wall</location>
        <topology evidence="1">Peptidoglycan-anchor</topology>
    </subcellularLocation>
</comment>
<dbReference type="Gene3D" id="6.10.250.2200">
    <property type="match status" value="4"/>
</dbReference>
<feature type="repeat" description="Ag I/II A" evidence="8">
    <location>
        <begin position="303"/>
        <end position="384"/>
    </location>
</feature>
<dbReference type="InterPro" id="IPR009578">
    <property type="entry name" value="Surface_Ag_I_II_A_rpt"/>
</dbReference>
<comment type="similarity">
    <text evidence="7 8">Belongs to the antigen I/II family.</text>
</comment>
<feature type="compositionally biased region" description="Pro residues" evidence="10">
    <location>
        <begin position="907"/>
        <end position="917"/>
    </location>
</feature>
<dbReference type="NCBIfam" id="TIGR04228">
    <property type="entry name" value="isopep_sspB_C2"/>
    <property type="match status" value="1"/>
</dbReference>
<evidence type="ECO:0000256" key="8">
    <source>
        <dbReference type="PROSITE-ProRule" id="PRU01310"/>
    </source>
</evidence>
<keyword evidence="6" id="KW-0572">Peptidoglycan-anchor</keyword>
<organism evidence="14 15">
    <name type="scientific">Streptococcus gordonii</name>
    <dbReference type="NCBI Taxonomy" id="1302"/>
    <lineage>
        <taxon>Bacteria</taxon>
        <taxon>Bacillati</taxon>
        <taxon>Bacillota</taxon>
        <taxon>Bacilli</taxon>
        <taxon>Lactobacillales</taxon>
        <taxon>Streptococcaceae</taxon>
        <taxon>Streptococcus</taxon>
    </lineage>
</organism>
<evidence type="ECO:0000256" key="7">
    <source>
        <dbReference type="ARBA" id="ARBA00024351"/>
    </source>
</evidence>
<dbReference type="InterPro" id="IPR036234">
    <property type="entry name" value="SA_I/II_PAC_V_sf"/>
</dbReference>
<dbReference type="NCBIfam" id="NF033804">
    <property type="entry name" value="Streccoc_I_II"/>
    <property type="match status" value="1"/>
</dbReference>
<dbReference type="Pfam" id="PF16364">
    <property type="entry name" value="Antigen_C"/>
    <property type="match status" value="1"/>
</dbReference>
<feature type="coiled-coil region" evidence="9">
    <location>
        <begin position="142"/>
        <end position="496"/>
    </location>
</feature>
<comment type="caution">
    <text evidence="14">The sequence shown here is derived from an EMBL/GenBank/DDBJ whole genome shotgun (WGS) entry which is preliminary data.</text>
</comment>
<feature type="region of interest" description="Disordered" evidence="10">
    <location>
        <begin position="827"/>
        <end position="984"/>
    </location>
</feature>
<dbReference type="InterPro" id="IPR013574">
    <property type="entry name" value="Glucan-bd_C/Surface_Ag-I/II_V"/>
</dbReference>
<feature type="repeat" description="Ag I/II A" evidence="8">
    <location>
        <begin position="385"/>
        <end position="466"/>
    </location>
</feature>
<dbReference type="Pfam" id="PF00746">
    <property type="entry name" value="Gram_pos_anchor"/>
    <property type="match status" value="1"/>
</dbReference>
<evidence type="ECO:0000256" key="3">
    <source>
        <dbReference type="ARBA" id="ARBA00022525"/>
    </source>
</evidence>
<protein>
    <submittedName>
        <fullName evidence="14">Glucan-binding surface-anchored protein</fullName>
    </submittedName>
</protein>
<dbReference type="InterPro" id="IPR019931">
    <property type="entry name" value="LPXTG_anchor"/>
</dbReference>
<dbReference type="Pfam" id="PF17998">
    <property type="entry name" value="AgI_II_C2"/>
    <property type="match status" value="1"/>
</dbReference>
<keyword evidence="3" id="KW-0964">Secreted</keyword>